<dbReference type="InterPro" id="IPR009057">
    <property type="entry name" value="Homeodomain-like_sf"/>
</dbReference>
<dbReference type="InterPro" id="IPR000014">
    <property type="entry name" value="PAS"/>
</dbReference>
<evidence type="ECO:0000259" key="5">
    <source>
        <dbReference type="PROSITE" id="PS50045"/>
    </source>
</evidence>
<feature type="domain" description="PAS" evidence="6">
    <location>
        <begin position="6"/>
        <end position="51"/>
    </location>
</feature>
<dbReference type="InterPro" id="IPR025662">
    <property type="entry name" value="Sigma_54_int_dom_ATP-bd_1"/>
</dbReference>
<dbReference type="InterPro" id="IPR002197">
    <property type="entry name" value="HTH_Fis"/>
</dbReference>
<dbReference type="InterPro" id="IPR027417">
    <property type="entry name" value="P-loop_NTPase"/>
</dbReference>
<dbReference type="Gene3D" id="3.30.450.20">
    <property type="entry name" value="PAS domain"/>
    <property type="match status" value="1"/>
</dbReference>
<dbReference type="PROSITE" id="PS50112">
    <property type="entry name" value="PAS"/>
    <property type="match status" value="1"/>
</dbReference>
<dbReference type="Proteomes" id="UP000649604">
    <property type="component" value="Unassembled WGS sequence"/>
</dbReference>
<evidence type="ECO:0000259" key="6">
    <source>
        <dbReference type="PROSITE" id="PS50112"/>
    </source>
</evidence>
<evidence type="ECO:0000313" key="8">
    <source>
        <dbReference type="EMBL" id="MBD3327290.1"/>
    </source>
</evidence>
<gene>
    <name evidence="8" type="ORF">GF339_22075</name>
</gene>
<dbReference type="PROSITE" id="PS00688">
    <property type="entry name" value="SIGMA54_INTERACT_3"/>
    <property type="match status" value="1"/>
</dbReference>
<sequence>MADVKSGNVVEVILDSIADGVFTVDKDFRITSFNRAAEEITKFYREEAIGRYCHEIFRANVCFEHCALRETLATGENIINQEINILNSENEEIPVSISTAVLRDKDGRFIGGVETFRDLSLIKQLTREISQRYSFQDIISKHPSMLRMFDILPDIAESNASVLIQGETGTGKELVARAIHNLSFRKDKPLIVVNCGALPDTLLESELFGYVRGAFTDARQDKPGRFQLADQGTIFLDEIGDISPAMQVKLLRVLQEGTFEPLGSTKTVRVDARVIAATSQHLQHLIEAGAFRQDLYYRIHVMRLDIPPLRERKEDIPLLFEHFMQHYSRAMGKEVRSVSTDAMKLLLHYEFPGNVRELQNLVEHALILCREGEITQDHLPAYLSSARSAPAEVSQQSPRLHEVEMQTILDTLRQHSWNKTKTAEALGIDRTTLWRKLKRYEIE</sequence>
<dbReference type="SUPFAM" id="SSF46689">
    <property type="entry name" value="Homeodomain-like"/>
    <property type="match status" value="1"/>
</dbReference>
<dbReference type="PROSITE" id="PS00675">
    <property type="entry name" value="SIGMA54_INTERACT_1"/>
    <property type="match status" value="1"/>
</dbReference>
<evidence type="ECO:0000313" key="9">
    <source>
        <dbReference type="Proteomes" id="UP000649604"/>
    </source>
</evidence>
<dbReference type="GO" id="GO:0006355">
    <property type="term" value="P:regulation of DNA-templated transcription"/>
    <property type="evidence" value="ECO:0007669"/>
    <property type="project" value="InterPro"/>
</dbReference>
<dbReference type="SUPFAM" id="SSF52540">
    <property type="entry name" value="P-loop containing nucleoside triphosphate hydrolases"/>
    <property type="match status" value="1"/>
</dbReference>
<dbReference type="AlphaFoldDB" id="A0A9D5K0B0"/>
<reference evidence="8" key="1">
    <citation type="submission" date="2019-11" db="EMBL/GenBank/DDBJ databases">
        <title>Microbial mats filling the niche in hypersaline microbial mats.</title>
        <authorList>
            <person name="Wong H.L."/>
            <person name="Macleod F.I."/>
            <person name="White R.A. III"/>
            <person name="Burns B.P."/>
        </authorList>
    </citation>
    <scope>NUCLEOTIDE SEQUENCE</scope>
    <source>
        <strain evidence="8">Rbin_158</strain>
    </source>
</reference>
<dbReference type="InterPro" id="IPR058031">
    <property type="entry name" value="AAA_lid_NorR"/>
</dbReference>
<dbReference type="InterPro" id="IPR025944">
    <property type="entry name" value="Sigma_54_int_dom_CS"/>
</dbReference>
<dbReference type="PRINTS" id="PR01590">
    <property type="entry name" value="HTHFIS"/>
</dbReference>
<dbReference type="Pfam" id="PF13426">
    <property type="entry name" value="PAS_9"/>
    <property type="match status" value="1"/>
</dbReference>
<dbReference type="InterPro" id="IPR003593">
    <property type="entry name" value="AAA+_ATPase"/>
</dbReference>
<keyword evidence="4" id="KW-0804">Transcription</keyword>
<keyword evidence="3" id="KW-0805">Transcription regulation</keyword>
<dbReference type="CDD" id="cd00009">
    <property type="entry name" value="AAA"/>
    <property type="match status" value="1"/>
</dbReference>
<protein>
    <submittedName>
        <fullName evidence="8">PAS domain-containing protein</fullName>
    </submittedName>
</protein>
<dbReference type="SUPFAM" id="SSF55785">
    <property type="entry name" value="PYP-like sensor domain (PAS domain)"/>
    <property type="match status" value="1"/>
</dbReference>
<evidence type="ECO:0000259" key="7">
    <source>
        <dbReference type="PROSITE" id="PS50113"/>
    </source>
</evidence>
<keyword evidence="1" id="KW-0547">Nucleotide-binding</keyword>
<feature type="domain" description="Sigma-54 factor interaction" evidence="5">
    <location>
        <begin position="138"/>
        <end position="367"/>
    </location>
</feature>
<comment type="caution">
    <text evidence="8">The sequence shown here is derived from an EMBL/GenBank/DDBJ whole genome shotgun (WGS) entry which is preliminary data.</text>
</comment>
<dbReference type="Gene3D" id="3.40.50.300">
    <property type="entry name" value="P-loop containing nucleotide triphosphate hydrolases"/>
    <property type="match status" value="1"/>
</dbReference>
<dbReference type="Pfam" id="PF25601">
    <property type="entry name" value="AAA_lid_14"/>
    <property type="match status" value="1"/>
</dbReference>
<dbReference type="InterPro" id="IPR002078">
    <property type="entry name" value="Sigma_54_int"/>
</dbReference>
<proteinExistence type="predicted"/>
<dbReference type="PANTHER" id="PTHR32071">
    <property type="entry name" value="TRANSCRIPTIONAL REGULATORY PROTEIN"/>
    <property type="match status" value="1"/>
</dbReference>
<dbReference type="Pfam" id="PF02954">
    <property type="entry name" value="HTH_8"/>
    <property type="match status" value="1"/>
</dbReference>
<dbReference type="Gene3D" id="1.10.10.60">
    <property type="entry name" value="Homeodomain-like"/>
    <property type="match status" value="1"/>
</dbReference>
<dbReference type="InterPro" id="IPR035965">
    <property type="entry name" value="PAS-like_dom_sf"/>
</dbReference>
<dbReference type="SMART" id="SM00091">
    <property type="entry name" value="PAS"/>
    <property type="match status" value="1"/>
</dbReference>
<dbReference type="GO" id="GO:0005524">
    <property type="term" value="F:ATP binding"/>
    <property type="evidence" value="ECO:0007669"/>
    <property type="project" value="UniProtKB-KW"/>
</dbReference>
<dbReference type="CDD" id="cd00130">
    <property type="entry name" value="PAS"/>
    <property type="match status" value="1"/>
</dbReference>
<accession>A0A9D5K0B0</accession>
<evidence type="ECO:0000256" key="4">
    <source>
        <dbReference type="ARBA" id="ARBA00023163"/>
    </source>
</evidence>
<name>A0A9D5K0B0_9BACT</name>
<dbReference type="Pfam" id="PF00158">
    <property type="entry name" value="Sigma54_activat"/>
    <property type="match status" value="1"/>
</dbReference>
<dbReference type="PROSITE" id="PS50113">
    <property type="entry name" value="PAC"/>
    <property type="match status" value="1"/>
</dbReference>
<dbReference type="PANTHER" id="PTHR32071:SF122">
    <property type="entry name" value="SIGMA FACTOR"/>
    <property type="match status" value="1"/>
</dbReference>
<dbReference type="InterPro" id="IPR000700">
    <property type="entry name" value="PAS-assoc_C"/>
</dbReference>
<organism evidence="8 9">
    <name type="scientific">candidate division KSB3 bacterium</name>
    <dbReference type="NCBI Taxonomy" id="2044937"/>
    <lineage>
        <taxon>Bacteria</taxon>
        <taxon>candidate division KSB3</taxon>
    </lineage>
</organism>
<dbReference type="GO" id="GO:0043565">
    <property type="term" value="F:sequence-specific DNA binding"/>
    <property type="evidence" value="ECO:0007669"/>
    <property type="project" value="InterPro"/>
</dbReference>
<dbReference type="FunFam" id="3.40.50.300:FF:000006">
    <property type="entry name" value="DNA-binding transcriptional regulator NtrC"/>
    <property type="match status" value="1"/>
</dbReference>
<dbReference type="SMART" id="SM00382">
    <property type="entry name" value="AAA"/>
    <property type="match status" value="1"/>
</dbReference>
<evidence type="ECO:0000256" key="1">
    <source>
        <dbReference type="ARBA" id="ARBA00022741"/>
    </source>
</evidence>
<dbReference type="NCBIfam" id="TIGR00229">
    <property type="entry name" value="sensory_box"/>
    <property type="match status" value="1"/>
</dbReference>
<evidence type="ECO:0000256" key="3">
    <source>
        <dbReference type="ARBA" id="ARBA00023015"/>
    </source>
</evidence>
<evidence type="ECO:0000256" key="2">
    <source>
        <dbReference type="ARBA" id="ARBA00022840"/>
    </source>
</evidence>
<dbReference type="PROSITE" id="PS50045">
    <property type="entry name" value="SIGMA54_INTERACT_4"/>
    <property type="match status" value="1"/>
</dbReference>
<dbReference type="EMBL" id="WJJP01000718">
    <property type="protein sequence ID" value="MBD3327290.1"/>
    <property type="molecule type" value="Genomic_DNA"/>
</dbReference>
<dbReference type="Gene3D" id="1.10.8.60">
    <property type="match status" value="1"/>
</dbReference>
<keyword evidence="2" id="KW-0067">ATP-binding</keyword>
<feature type="domain" description="PAC" evidence="7">
    <location>
        <begin position="79"/>
        <end position="131"/>
    </location>
</feature>